<name>A0ABV5U7A8_9PSEU</name>
<accession>A0ABV5U7A8</accession>
<proteinExistence type="predicted"/>
<keyword evidence="4" id="KW-1185">Reference proteome</keyword>
<feature type="transmembrane region" description="Helical" evidence="2">
    <location>
        <begin position="150"/>
        <end position="168"/>
    </location>
</feature>
<evidence type="ECO:0000313" key="4">
    <source>
        <dbReference type="Proteomes" id="UP001589535"/>
    </source>
</evidence>
<feature type="transmembrane region" description="Helical" evidence="2">
    <location>
        <begin position="6"/>
        <end position="28"/>
    </location>
</feature>
<dbReference type="RefSeq" id="WP_378197741.1">
    <property type="nucleotide sequence ID" value="NZ_JBHMBK010000018.1"/>
</dbReference>
<keyword evidence="2" id="KW-0812">Transmembrane</keyword>
<dbReference type="EMBL" id="JBHMBK010000018">
    <property type="protein sequence ID" value="MFB9687284.1"/>
    <property type="molecule type" value="Genomic_DNA"/>
</dbReference>
<organism evidence="3 4">
    <name type="scientific">Amycolatopsis plumensis</name>
    <dbReference type="NCBI Taxonomy" id="236508"/>
    <lineage>
        <taxon>Bacteria</taxon>
        <taxon>Bacillati</taxon>
        <taxon>Actinomycetota</taxon>
        <taxon>Actinomycetes</taxon>
        <taxon>Pseudonocardiales</taxon>
        <taxon>Pseudonocardiaceae</taxon>
        <taxon>Amycolatopsis</taxon>
    </lineage>
</organism>
<keyword evidence="2" id="KW-1133">Transmembrane helix</keyword>
<evidence type="ECO:0000256" key="2">
    <source>
        <dbReference type="SAM" id="Phobius"/>
    </source>
</evidence>
<feature type="region of interest" description="Disordered" evidence="1">
    <location>
        <begin position="39"/>
        <end position="77"/>
    </location>
</feature>
<sequence>MNVGEVAVRAVIGGVTAAAVVAAVVPYLRQVRRDRARFLGEPHNGRKPEGASDDPHEFVADAGSVPPGPPRPPRSNAAAHKVALTGEVFARAGADIPEGDRVSVWYYLTCESRPIRVAHWWASSFGKFFTLGVLFFVMSIFVILGERSPVFLVATLSASAILIGLPAIKLHRVAWQALNVAAGLYAIALKGMRDVDG</sequence>
<feature type="transmembrane region" description="Helical" evidence="2">
    <location>
        <begin position="125"/>
        <end position="144"/>
    </location>
</feature>
<feature type="compositionally biased region" description="Basic and acidic residues" evidence="1">
    <location>
        <begin position="39"/>
        <end position="59"/>
    </location>
</feature>
<comment type="caution">
    <text evidence="3">The sequence shown here is derived from an EMBL/GenBank/DDBJ whole genome shotgun (WGS) entry which is preliminary data.</text>
</comment>
<evidence type="ECO:0000313" key="3">
    <source>
        <dbReference type="EMBL" id="MFB9687284.1"/>
    </source>
</evidence>
<evidence type="ECO:0000256" key="1">
    <source>
        <dbReference type="SAM" id="MobiDB-lite"/>
    </source>
</evidence>
<keyword evidence="2" id="KW-0472">Membrane</keyword>
<protein>
    <submittedName>
        <fullName evidence="3">Uncharacterized protein</fullName>
    </submittedName>
</protein>
<gene>
    <name evidence="3" type="ORF">ACFFTO_24145</name>
</gene>
<dbReference type="Proteomes" id="UP001589535">
    <property type="component" value="Unassembled WGS sequence"/>
</dbReference>
<reference evidence="3 4" key="1">
    <citation type="submission" date="2024-09" db="EMBL/GenBank/DDBJ databases">
        <authorList>
            <person name="Sun Q."/>
            <person name="Mori K."/>
        </authorList>
    </citation>
    <scope>NUCLEOTIDE SEQUENCE [LARGE SCALE GENOMIC DNA]</scope>
    <source>
        <strain evidence="3 4">JCM 13852</strain>
    </source>
</reference>